<dbReference type="PROSITE" id="PS51383">
    <property type="entry name" value="YJEF_C_3"/>
    <property type="match status" value="1"/>
</dbReference>
<reference evidence="2" key="1">
    <citation type="journal article" date="2020" name="mSystems">
        <title>Genome- and Community-Level Interaction Insights into Carbon Utilization and Element Cycling Functions of Hydrothermarchaeota in Hydrothermal Sediment.</title>
        <authorList>
            <person name="Zhou Z."/>
            <person name="Liu Y."/>
            <person name="Xu W."/>
            <person name="Pan J."/>
            <person name="Luo Z.H."/>
            <person name="Li M."/>
        </authorList>
    </citation>
    <scope>NUCLEOTIDE SEQUENCE [LARGE SCALE GENOMIC DNA]</scope>
    <source>
        <strain evidence="2">HyVt-503</strain>
    </source>
</reference>
<protein>
    <submittedName>
        <fullName evidence="2">Bifunctional ADP-dependent NAD(P)H-hydrate dehydratase/NAD(P)H-hydrate epimerase</fullName>
    </submittedName>
</protein>
<gene>
    <name evidence="2" type="ORF">ENJ63_01565</name>
</gene>
<name>A0A7V2SVB0_9BACT</name>
<dbReference type="SUPFAM" id="SSF53613">
    <property type="entry name" value="Ribokinase-like"/>
    <property type="match status" value="1"/>
</dbReference>
<dbReference type="InterPro" id="IPR029056">
    <property type="entry name" value="Ribokinase-like"/>
</dbReference>
<dbReference type="InterPro" id="IPR000631">
    <property type="entry name" value="CARKD"/>
</dbReference>
<accession>A0A7V2SVB0</accession>
<comment type="caution">
    <text evidence="2">The sequence shown here is derived from an EMBL/GenBank/DDBJ whole genome shotgun (WGS) entry which is preliminary data.</text>
</comment>
<dbReference type="Pfam" id="PF01256">
    <property type="entry name" value="Carb_kinase"/>
    <property type="match status" value="1"/>
</dbReference>
<organism evidence="2">
    <name type="scientific">Dissulfuribacter thermophilus</name>
    <dbReference type="NCBI Taxonomy" id="1156395"/>
    <lineage>
        <taxon>Bacteria</taxon>
        <taxon>Pseudomonadati</taxon>
        <taxon>Thermodesulfobacteriota</taxon>
        <taxon>Dissulfuribacteria</taxon>
        <taxon>Dissulfuribacterales</taxon>
        <taxon>Dissulfuribacteraceae</taxon>
        <taxon>Dissulfuribacter</taxon>
    </lineage>
</organism>
<evidence type="ECO:0000313" key="2">
    <source>
        <dbReference type="EMBL" id="HFC46550.1"/>
    </source>
</evidence>
<proteinExistence type="predicted"/>
<sequence>MGDTLSGMIGGLLAQGYDPFDAASIGVYLHSQSAQMLSRLRGPLGFGASELAHNLPSVWRQLLG</sequence>
<feature type="non-terminal residue" evidence="2">
    <location>
        <position position="1"/>
    </location>
</feature>
<feature type="domain" description="YjeF C-terminal" evidence="1">
    <location>
        <begin position="1"/>
        <end position="62"/>
    </location>
</feature>
<dbReference type="AlphaFoldDB" id="A0A7V2SVB0"/>
<dbReference type="GO" id="GO:0016836">
    <property type="term" value="F:hydro-lyase activity"/>
    <property type="evidence" value="ECO:0007669"/>
    <property type="project" value="InterPro"/>
</dbReference>
<dbReference type="Gene3D" id="3.40.1190.20">
    <property type="match status" value="1"/>
</dbReference>
<dbReference type="Proteomes" id="UP000885797">
    <property type="component" value="Unassembled WGS sequence"/>
</dbReference>
<evidence type="ECO:0000259" key="1">
    <source>
        <dbReference type="PROSITE" id="PS51383"/>
    </source>
</evidence>
<dbReference type="EMBL" id="DRND01000132">
    <property type="protein sequence ID" value="HFC46550.1"/>
    <property type="molecule type" value="Genomic_DNA"/>
</dbReference>